<feature type="domain" description="Phage-Barnase-EndoU-ColicinE5/D-RelE-like nuclease" evidence="1">
    <location>
        <begin position="45"/>
        <end position="147"/>
    </location>
</feature>
<dbReference type="Proteomes" id="UP000242501">
    <property type="component" value="Unassembled WGS sequence"/>
</dbReference>
<dbReference type="AlphaFoldDB" id="A0A1G6KCS8"/>
<proteinExistence type="predicted"/>
<dbReference type="Pfam" id="PF18809">
    <property type="entry name" value="PBECR1"/>
    <property type="match status" value="1"/>
</dbReference>
<evidence type="ECO:0000259" key="1">
    <source>
        <dbReference type="Pfam" id="PF18809"/>
    </source>
</evidence>
<dbReference type="RefSeq" id="WP_092750112.1">
    <property type="nucleotide sequence ID" value="NZ_FMYL01000016.1"/>
</dbReference>
<dbReference type="InterPro" id="IPR041092">
    <property type="entry name" value="PBECR1"/>
</dbReference>
<protein>
    <recommendedName>
        <fullName evidence="1">Phage-Barnase-EndoU-ColicinE5/D-RelE-like nuclease domain-containing protein</fullName>
    </recommendedName>
</protein>
<gene>
    <name evidence="2" type="ORF">SAMN05421733_11619</name>
</gene>
<organism evidence="2 3">
    <name type="scientific">Acinetobacter boissieri</name>
    <dbReference type="NCBI Taxonomy" id="1219383"/>
    <lineage>
        <taxon>Bacteria</taxon>
        <taxon>Pseudomonadati</taxon>
        <taxon>Pseudomonadota</taxon>
        <taxon>Gammaproteobacteria</taxon>
        <taxon>Moraxellales</taxon>
        <taxon>Moraxellaceae</taxon>
        <taxon>Acinetobacter</taxon>
    </lineage>
</organism>
<evidence type="ECO:0000313" key="3">
    <source>
        <dbReference type="Proteomes" id="UP000242501"/>
    </source>
</evidence>
<dbReference type="OrthoDB" id="9151960at2"/>
<reference evidence="3" key="1">
    <citation type="submission" date="2016-09" db="EMBL/GenBank/DDBJ databases">
        <authorList>
            <person name="Varghese N."/>
            <person name="Submissions S."/>
        </authorList>
    </citation>
    <scope>NUCLEOTIDE SEQUENCE [LARGE SCALE GENOMIC DNA]</scope>
    <source>
        <strain evidence="3">ANC 4422</strain>
    </source>
</reference>
<keyword evidence="3" id="KW-1185">Reference proteome</keyword>
<sequence>MNMIIACFDAIASSNQMPKKLEDNIARGRAAMRTVLKTRQDFQHAMYRHDLGWIDFVWGDVGIVRPNGKTKGGKGIAHIIEARMRKDAYSKMGAHALLYRLVTTIARGKVLRSFEHKLSKQTVLEYQGYEVTLVKTTDNEWLLSGWKVFD</sequence>
<dbReference type="STRING" id="1219383.SAMN05421733_11619"/>
<accession>A0A1G6KCS8</accession>
<dbReference type="EMBL" id="FMYL01000016">
    <property type="protein sequence ID" value="SDC28879.1"/>
    <property type="molecule type" value="Genomic_DNA"/>
</dbReference>
<name>A0A1G6KCS8_9GAMM</name>
<evidence type="ECO:0000313" key="2">
    <source>
        <dbReference type="EMBL" id="SDC28879.1"/>
    </source>
</evidence>